<feature type="signal peptide" evidence="1">
    <location>
        <begin position="1"/>
        <end position="27"/>
    </location>
</feature>
<evidence type="ECO:0000313" key="2">
    <source>
        <dbReference type="EMBL" id="MBL7258007.1"/>
    </source>
</evidence>
<dbReference type="InterPro" id="IPR015943">
    <property type="entry name" value="WD40/YVTN_repeat-like_dom_sf"/>
</dbReference>
<name>A0ABS1VU49_9ACTN</name>
<protein>
    <recommendedName>
        <fullName evidence="4">Secreted protein</fullName>
    </recommendedName>
</protein>
<dbReference type="SUPFAM" id="SSF50969">
    <property type="entry name" value="YVTN repeat-like/Quinoprotein amine dehydrogenase"/>
    <property type="match status" value="1"/>
</dbReference>
<comment type="caution">
    <text evidence="2">The sequence shown here is derived from an EMBL/GenBank/DDBJ whole genome shotgun (WGS) entry which is preliminary data.</text>
</comment>
<dbReference type="InterPro" id="IPR047697">
    <property type="entry name" value="AztD-like"/>
</dbReference>
<dbReference type="InterPro" id="IPR011044">
    <property type="entry name" value="Quino_amine_DH_bsu"/>
</dbReference>
<dbReference type="EMBL" id="JAENHO010000008">
    <property type="protein sequence ID" value="MBL7258007.1"/>
    <property type="molecule type" value="Genomic_DNA"/>
</dbReference>
<organism evidence="2 3">
    <name type="scientific">Paractinoplanes lichenicola</name>
    <dbReference type="NCBI Taxonomy" id="2802976"/>
    <lineage>
        <taxon>Bacteria</taxon>
        <taxon>Bacillati</taxon>
        <taxon>Actinomycetota</taxon>
        <taxon>Actinomycetes</taxon>
        <taxon>Micromonosporales</taxon>
        <taxon>Micromonosporaceae</taxon>
        <taxon>Paractinoplanes</taxon>
    </lineage>
</organism>
<dbReference type="PROSITE" id="PS51257">
    <property type="entry name" value="PROKAR_LIPOPROTEIN"/>
    <property type="match status" value="1"/>
</dbReference>
<dbReference type="Gene3D" id="2.130.10.10">
    <property type="entry name" value="YVTN repeat-like/Quinoprotein amine dehydrogenase"/>
    <property type="match status" value="1"/>
</dbReference>
<feature type="chain" id="PRO_5047014686" description="Secreted protein" evidence="1">
    <location>
        <begin position="28"/>
        <end position="393"/>
    </location>
</feature>
<keyword evidence="1" id="KW-0732">Signal</keyword>
<dbReference type="Proteomes" id="UP000598996">
    <property type="component" value="Unassembled WGS sequence"/>
</dbReference>
<evidence type="ECO:0000313" key="3">
    <source>
        <dbReference type="Proteomes" id="UP000598996"/>
    </source>
</evidence>
<dbReference type="NCBIfam" id="NF038015">
    <property type="entry name" value="AztD"/>
    <property type="match status" value="1"/>
</dbReference>
<gene>
    <name evidence="2" type="ORF">JKJ07_27245</name>
</gene>
<accession>A0ABS1VU49</accession>
<proteinExistence type="predicted"/>
<evidence type="ECO:0000256" key="1">
    <source>
        <dbReference type="SAM" id="SignalP"/>
    </source>
</evidence>
<evidence type="ECO:0008006" key="4">
    <source>
        <dbReference type="Google" id="ProtNLM"/>
    </source>
</evidence>
<keyword evidence="3" id="KW-1185">Reference proteome</keyword>
<sequence>MDVITMKEIRVRRRILALAVLATGALAACGNEAPAPSSAAAINDPVAITYDGGIYVLDGETLEVERTLPMAGFNRINPAGDASNVFVSTSAGFQVLDAVNGTMTDIAYPGEKPGHVVRHGDRTILFTDGTGEVNSFDPEELANGKPQGRQYKTAVPHHGVAVELADGTMIVTLGTEESRTGAIALDPAGKEIARSEKCPGVHGEAVAQGDVVGLGCEDGVLLFKNGAFVKVQSEREYSRIGNQAGSDASPVLLGDYKIEPDAELENPTHFSLIDTATAKLTVVPMPSGVSYSFRSLNRGPGGEGLILGTDGKLHVVDPAAAKITKSWPVVAAWKEPVDWQQPRPAMFVRGDVAYVTEPAAKKVHQLNLTSGEIIASATLDGVPNEISGTLAGH</sequence>
<reference evidence="2 3" key="1">
    <citation type="submission" date="2021-01" db="EMBL/GenBank/DDBJ databases">
        <title>Actinoplanes sp. nov. LDG1-01 isolated from lichen.</title>
        <authorList>
            <person name="Saeng-In P."/>
            <person name="Phongsopitanun W."/>
            <person name="Kanchanasin P."/>
            <person name="Yuki M."/>
            <person name="Kudo T."/>
            <person name="Ohkuma M."/>
            <person name="Tanasupawat S."/>
        </authorList>
    </citation>
    <scope>NUCLEOTIDE SEQUENCE [LARGE SCALE GENOMIC DNA]</scope>
    <source>
        <strain evidence="2 3">LDG1-01</strain>
    </source>
</reference>